<gene>
    <name evidence="2" type="primary">WBGene00095521</name>
</gene>
<reference evidence="2" key="2">
    <citation type="submission" date="2022-06" db="UniProtKB">
        <authorList>
            <consortium name="EnsemblMetazoa"/>
        </authorList>
    </citation>
    <scope>IDENTIFICATION</scope>
    <source>
        <strain evidence="2">PS312</strain>
    </source>
</reference>
<dbReference type="AlphaFoldDB" id="A0A8R1Y6X9"/>
<evidence type="ECO:0000256" key="1">
    <source>
        <dbReference type="SAM" id="Phobius"/>
    </source>
</evidence>
<dbReference type="InterPro" id="IPR004245">
    <property type="entry name" value="DUF229"/>
</dbReference>
<proteinExistence type="predicted"/>
<dbReference type="PANTHER" id="PTHR10974:SF6">
    <property type="entry name" value="PROTEIN CBG19234"/>
    <property type="match status" value="1"/>
</dbReference>
<keyword evidence="1" id="KW-1133">Transmembrane helix</keyword>
<organism evidence="2 3">
    <name type="scientific">Pristionchus pacificus</name>
    <name type="common">Parasitic nematode worm</name>
    <dbReference type="NCBI Taxonomy" id="54126"/>
    <lineage>
        <taxon>Eukaryota</taxon>
        <taxon>Metazoa</taxon>
        <taxon>Ecdysozoa</taxon>
        <taxon>Nematoda</taxon>
        <taxon>Chromadorea</taxon>
        <taxon>Rhabditida</taxon>
        <taxon>Rhabditina</taxon>
        <taxon>Diplogasteromorpha</taxon>
        <taxon>Diplogasteroidea</taxon>
        <taxon>Neodiplogasteridae</taxon>
        <taxon>Pristionchus</taxon>
    </lineage>
</organism>
<evidence type="ECO:0000313" key="3">
    <source>
        <dbReference type="Proteomes" id="UP000005239"/>
    </source>
</evidence>
<dbReference type="PANTHER" id="PTHR10974">
    <property type="entry name" value="FI08016P-RELATED"/>
    <property type="match status" value="1"/>
</dbReference>
<keyword evidence="3" id="KW-1185">Reference proteome</keyword>
<dbReference type="Gene3D" id="3.40.720.10">
    <property type="entry name" value="Alkaline Phosphatase, subunit A"/>
    <property type="match status" value="1"/>
</dbReference>
<reference evidence="3" key="1">
    <citation type="journal article" date="2008" name="Nat. Genet.">
        <title>The Pristionchus pacificus genome provides a unique perspective on nematode lifestyle and parasitism.</title>
        <authorList>
            <person name="Dieterich C."/>
            <person name="Clifton S.W."/>
            <person name="Schuster L.N."/>
            <person name="Chinwalla A."/>
            <person name="Delehaunty K."/>
            <person name="Dinkelacker I."/>
            <person name="Fulton L."/>
            <person name="Fulton R."/>
            <person name="Godfrey J."/>
            <person name="Minx P."/>
            <person name="Mitreva M."/>
            <person name="Roeseler W."/>
            <person name="Tian H."/>
            <person name="Witte H."/>
            <person name="Yang S.P."/>
            <person name="Wilson R.K."/>
            <person name="Sommer R.J."/>
        </authorList>
    </citation>
    <scope>NUCLEOTIDE SEQUENCE [LARGE SCALE GENOMIC DNA]</scope>
    <source>
        <strain evidence="3">PS312</strain>
    </source>
</reference>
<dbReference type="InterPro" id="IPR017850">
    <property type="entry name" value="Alkaline_phosphatase_core_sf"/>
</dbReference>
<evidence type="ECO:0000313" key="2">
    <source>
        <dbReference type="EnsemblMetazoa" id="PPA05967.1"/>
    </source>
</evidence>
<dbReference type="Pfam" id="PF02995">
    <property type="entry name" value="DUF229"/>
    <property type="match status" value="2"/>
</dbReference>
<dbReference type="Proteomes" id="UP000005239">
    <property type="component" value="Unassembled WGS sequence"/>
</dbReference>
<feature type="transmembrane region" description="Helical" evidence="1">
    <location>
        <begin position="23"/>
        <end position="42"/>
    </location>
</feature>
<accession>A0A8R1Y6X9</accession>
<dbReference type="EnsemblMetazoa" id="PPA05967.1">
    <property type="protein sequence ID" value="PPA05967.1"/>
    <property type="gene ID" value="WBGene00095521"/>
</dbReference>
<name>A0A8R1Y6X9_PRIPA</name>
<sequence>MFCPSIDSKTSLNVDNIQNTMRIVRWCPLMIFSCTFIGLVFLEHTKIVNIGNSRVVQDNSEKSSFYPYDSNEITRSLNCFWPILTEDDISLLDHSELTATIDCEPRYRQLFALQESGAYTDLSIITLRTTNRQLSTEGPTFLVREKRISVKCVRNESIVYSNEFFNFASQPKLCKSQQREPNDLNLSLSIISLDSVSLTEFHRLMPLSYRYMKYLGFVDSEMFNKCTRAGKMNVVQKNHHQSIADIITGGEKPVWEVMRDRGCISYISGLTKDGADYSKVDFFSNDSSIVDGQCTTEGKPISFERLEELERFHLHYTRQCTFSLQTIRGFREMRSDGNGSQRWFNKLAAVDAKLRSTLERLVANNIFANTVIVVMGDLGNKHNTDSLAGRVEQSTPLLSIRLPHGFRAKRPKETATLYRNRKRLTSNDDIVETLHHIARGFEKKIAIVKEFDAKGREKSRTAPTSLFVEQYDDWRRCGWLGIDDSACQCQSKRMGRTKAIGRDSREYRLVRSLMEAELMKLSCIRELADSRKTLMQVLEPGLLPSLKTSENIKVFDEGVTARGDVEYFRLDQDIIVREQPFRQLWTIKVRGHVRHDVRQDKYDLLGEIVIISNTLQECTTQRISDFCQLCTVHGSNLPLRKEESEYEGDQGLISAVTHA</sequence>
<keyword evidence="1" id="KW-0472">Membrane</keyword>
<protein>
    <submittedName>
        <fullName evidence="2">Uncharacterized protein</fullName>
    </submittedName>
</protein>
<keyword evidence="1" id="KW-0812">Transmembrane</keyword>